<dbReference type="InterPro" id="IPR002213">
    <property type="entry name" value="UDP_glucos_trans"/>
</dbReference>
<evidence type="ECO:0000256" key="10">
    <source>
        <dbReference type="ARBA" id="ARBA00046288"/>
    </source>
</evidence>
<dbReference type="Proteomes" id="UP000325440">
    <property type="component" value="Unassembled WGS sequence"/>
</dbReference>
<keyword evidence="7 12" id="KW-1133">Transmembrane helix</keyword>
<dbReference type="PANTHER" id="PTHR48043:SF159">
    <property type="entry name" value="EG:EG0003.4 PROTEIN-RELATED"/>
    <property type="match status" value="1"/>
</dbReference>
<keyword evidence="9" id="KW-0325">Glycoprotein</keyword>
<keyword evidence="14" id="KW-1185">Reference proteome</keyword>
<evidence type="ECO:0000256" key="2">
    <source>
        <dbReference type="ARBA" id="ARBA00009995"/>
    </source>
</evidence>
<evidence type="ECO:0000256" key="11">
    <source>
        <dbReference type="RuleBase" id="RU003718"/>
    </source>
</evidence>
<dbReference type="GO" id="GO:0015020">
    <property type="term" value="F:glucuronosyltransferase activity"/>
    <property type="evidence" value="ECO:0007669"/>
    <property type="project" value="UniProtKB-EC"/>
</dbReference>
<name>A0A5E4MI78_9HEMI</name>
<dbReference type="InterPro" id="IPR035595">
    <property type="entry name" value="UDP_glycos_trans_CS"/>
</dbReference>
<dbReference type="Pfam" id="PF00201">
    <property type="entry name" value="UDPGT"/>
    <property type="match status" value="1"/>
</dbReference>
<dbReference type="Gene3D" id="3.40.50.2000">
    <property type="entry name" value="Glycogen Phosphorylase B"/>
    <property type="match status" value="1"/>
</dbReference>
<evidence type="ECO:0000256" key="9">
    <source>
        <dbReference type="ARBA" id="ARBA00023180"/>
    </source>
</evidence>
<keyword evidence="5 12" id="KW-0812">Transmembrane</keyword>
<protein>
    <recommendedName>
        <fullName evidence="12">UDP-glucuronosyltransferase</fullName>
        <ecNumber evidence="12">2.4.1.17</ecNumber>
    </recommendedName>
</protein>
<reference evidence="13 14" key="1">
    <citation type="submission" date="2019-08" db="EMBL/GenBank/DDBJ databases">
        <authorList>
            <person name="Alioto T."/>
            <person name="Alioto T."/>
            <person name="Gomez Garrido J."/>
        </authorList>
    </citation>
    <scope>NUCLEOTIDE SEQUENCE [LARGE SCALE GENOMIC DNA]</scope>
</reference>
<keyword evidence="8 12" id="KW-0472">Membrane</keyword>
<comment type="subcellular location">
    <subcellularLocation>
        <location evidence="10">Endomembrane system</location>
        <topology evidence="10">Single-pass type I membrane protein</topology>
    </subcellularLocation>
    <subcellularLocation>
        <location evidence="1">Endoplasmic reticulum</location>
    </subcellularLocation>
    <subcellularLocation>
        <location evidence="12">Membrane</location>
        <topology evidence="12">Single-pass membrane protein</topology>
    </subcellularLocation>
</comment>
<comment type="similarity">
    <text evidence="2 11">Belongs to the UDP-glycosyltransferase family.</text>
</comment>
<accession>A0A5E4MI78</accession>
<keyword evidence="4 11" id="KW-0808">Transferase</keyword>
<keyword evidence="6" id="KW-0256">Endoplasmic reticulum</keyword>
<sequence>MKLLLFSVLLLYVGHCWSANILAFLPTFARSHYGPFQPMLKELAVRGHNVTVVSHFPLKDPPPTYHHIDVSKQKNADDKNFSMLSIAQYLKPWVIPVGTLFFGPQITLETLDNTKVKEFIHSDGYKFDVVIFENFQHECFVTLGHKYGAHVIQLIPASPVAFLSQWHGQPFNPSYIPDPNSGFTDKMPFSVRIMNTIVTCLQLVLYPLFYMPKQNEIMLNHFNYTGWESRPTLEEMSKNISLTLINTHFTLGTPRPLVPNFIEVAGMHLKPASKLPKDLQEFMDTAPHGVIYFSFGSVVKATHLPKHHVDMFLRQLGKLKQKVLWKWESDELPELPSNVVVSKWFPQVDILGHSNCVLFITHGGIHSTEEAVYYGVPMLAIAIFGDQLYNSIMMESRGAAIRLKYTDLTEDSFADSLHKILDNPLYKTNAQKLSKMFHDQPMKPLDKAVFWIEYVINHNGAHHLKTTNNSLNWIQFLLIDVISFLLIIEFMFLIIAFYFMKKILNMFFKSTPSNVAIDNDKKEK</sequence>
<gene>
    <name evidence="13" type="ORF">CINCED_3A001391</name>
</gene>
<evidence type="ECO:0000313" key="14">
    <source>
        <dbReference type="Proteomes" id="UP000325440"/>
    </source>
</evidence>
<evidence type="ECO:0000256" key="1">
    <source>
        <dbReference type="ARBA" id="ARBA00004240"/>
    </source>
</evidence>
<dbReference type="OrthoDB" id="5835829at2759"/>
<dbReference type="PANTHER" id="PTHR48043">
    <property type="entry name" value="EG:EG0003.4 PROTEIN-RELATED"/>
    <property type="match status" value="1"/>
</dbReference>
<evidence type="ECO:0000256" key="12">
    <source>
        <dbReference type="RuleBase" id="RU362059"/>
    </source>
</evidence>
<evidence type="ECO:0000256" key="5">
    <source>
        <dbReference type="ARBA" id="ARBA00022692"/>
    </source>
</evidence>
<proteinExistence type="inferred from homology"/>
<feature type="signal peptide" evidence="12">
    <location>
        <begin position="1"/>
        <end position="18"/>
    </location>
</feature>
<organism evidence="13 14">
    <name type="scientific">Cinara cedri</name>
    <dbReference type="NCBI Taxonomy" id="506608"/>
    <lineage>
        <taxon>Eukaryota</taxon>
        <taxon>Metazoa</taxon>
        <taxon>Ecdysozoa</taxon>
        <taxon>Arthropoda</taxon>
        <taxon>Hexapoda</taxon>
        <taxon>Insecta</taxon>
        <taxon>Pterygota</taxon>
        <taxon>Neoptera</taxon>
        <taxon>Paraneoptera</taxon>
        <taxon>Hemiptera</taxon>
        <taxon>Sternorrhyncha</taxon>
        <taxon>Aphidomorpha</taxon>
        <taxon>Aphidoidea</taxon>
        <taxon>Aphididae</taxon>
        <taxon>Lachninae</taxon>
        <taxon>Cinara</taxon>
    </lineage>
</organism>
<keyword evidence="12" id="KW-0732">Signal</keyword>
<dbReference type="CDD" id="cd03784">
    <property type="entry name" value="GT1_Gtf-like"/>
    <property type="match status" value="1"/>
</dbReference>
<comment type="catalytic activity">
    <reaction evidence="12">
        <text>glucuronate acceptor + UDP-alpha-D-glucuronate = acceptor beta-D-glucuronoside + UDP + H(+)</text>
        <dbReference type="Rhea" id="RHEA:21032"/>
        <dbReference type="ChEBI" id="CHEBI:15378"/>
        <dbReference type="ChEBI" id="CHEBI:58052"/>
        <dbReference type="ChEBI" id="CHEBI:58223"/>
        <dbReference type="ChEBI" id="CHEBI:132367"/>
        <dbReference type="ChEBI" id="CHEBI:132368"/>
        <dbReference type="EC" id="2.4.1.17"/>
    </reaction>
</comment>
<dbReference type="EC" id="2.4.1.17" evidence="12"/>
<evidence type="ECO:0000256" key="3">
    <source>
        <dbReference type="ARBA" id="ARBA00022676"/>
    </source>
</evidence>
<evidence type="ECO:0000256" key="8">
    <source>
        <dbReference type="ARBA" id="ARBA00023136"/>
    </source>
</evidence>
<dbReference type="InterPro" id="IPR050271">
    <property type="entry name" value="UDP-glycosyltransferase"/>
</dbReference>
<evidence type="ECO:0000256" key="6">
    <source>
        <dbReference type="ARBA" id="ARBA00022824"/>
    </source>
</evidence>
<dbReference type="GO" id="GO:0005783">
    <property type="term" value="C:endoplasmic reticulum"/>
    <property type="evidence" value="ECO:0007669"/>
    <property type="project" value="UniProtKB-SubCell"/>
</dbReference>
<feature type="chain" id="PRO_5023158000" description="UDP-glucuronosyltransferase" evidence="12">
    <location>
        <begin position="19"/>
        <end position="524"/>
    </location>
</feature>
<dbReference type="GO" id="GO:0016020">
    <property type="term" value="C:membrane"/>
    <property type="evidence" value="ECO:0007669"/>
    <property type="project" value="UniProtKB-SubCell"/>
</dbReference>
<dbReference type="EMBL" id="CABPRJ010000526">
    <property type="protein sequence ID" value="VVC30612.1"/>
    <property type="molecule type" value="Genomic_DNA"/>
</dbReference>
<keyword evidence="3 11" id="KW-0328">Glycosyltransferase</keyword>
<dbReference type="AlphaFoldDB" id="A0A5E4MI78"/>
<dbReference type="SUPFAM" id="SSF53756">
    <property type="entry name" value="UDP-Glycosyltransferase/glycogen phosphorylase"/>
    <property type="match status" value="1"/>
</dbReference>
<dbReference type="FunFam" id="3.40.50.2000:FF:000050">
    <property type="entry name" value="UDP-glucuronosyltransferase"/>
    <property type="match status" value="1"/>
</dbReference>
<dbReference type="PROSITE" id="PS00375">
    <property type="entry name" value="UDPGT"/>
    <property type="match status" value="1"/>
</dbReference>
<evidence type="ECO:0000256" key="4">
    <source>
        <dbReference type="ARBA" id="ARBA00022679"/>
    </source>
</evidence>
<feature type="transmembrane region" description="Helical" evidence="12">
    <location>
        <begin position="473"/>
        <end position="499"/>
    </location>
</feature>
<evidence type="ECO:0000256" key="7">
    <source>
        <dbReference type="ARBA" id="ARBA00022989"/>
    </source>
</evidence>
<evidence type="ECO:0000313" key="13">
    <source>
        <dbReference type="EMBL" id="VVC30612.1"/>
    </source>
</evidence>